<dbReference type="PROSITE" id="PS50883">
    <property type="entry name" value="EAL"/>
    <property type="match status" value="1"/>
</dbReference>
<evidence type="ECO:0000259" key="1">
    <source>
        <dbReference type="PROSITE" id="PS50883"/>
    </source>
</evidence>
<evidence type="ECO:0000313" key="2">
    <source>
        <dbReference type="EMBL" id="AAC06635.1"/>
    </source>
</evidence>
<dbReference type="PANTHER" id="PTHR33121:SF71">
    <property type="entry name" value="OXYGEN SENSOR PROTEIN DOSP"/>
    <property type="match status" value="1"/>
</dbReference>
<gene>
    <name evidence="2" type="ordered locus">aq_341</name>
</gene>
<evidence type="ECO:0000313" key="3">
    <source>
        <dbReference type="Proteomes" id="UP000000798"/>
    </source>
</evidence>
<dbReference type="PIR" id="D70330">
    <property type="entry name" value="D70330"/>
</dbReference>
<name>O66672_AQUAE</name>
<dbReference type="Proteomes" id="UP000000798">
    <property type="component" value="Chromosome"/>
</dbReference>
<dbReference type="GO" id="GO:0005886">
    <property type="term" value="C:plasma membrane"/>
    <property type="evidence" value="ECO:0000318"/>
    <property type="project" value="GO_Central"/>
</dbReference>
<dbReference type="EMBL" id="AE000657">
    <property type="protein sequence ID" value="AAC06635.1"/>
    <property type="molecule type" value="Genomic_DNA"/>
</dbReference>
<dbReference type="STRING" id="224324.aq_341"/>
<proteinExistence type="predicted"/>
<accession>O66672</accession>
<dbReference type="RefSeq" id="WP_010880170.1">
    <property type="nucleotide sequence ID" value="NC_000918.1"/>
</dbReference>
<dbReference type="EnsemblBacteria" id="AAC06635">
    <property type="protein sequence ID" value="AAC06635"/>
    <property type="gene ID" value="aq_341"/>
</dbReference>
<dbReference type="InterPro" id="IPR035919">
    <property type="entry name" value="EAL_sf"/>
</dbReference>
<reference evidence="2 3" key="1">
    <citation type="journal article" date="1998" name="Nature">
        <title>The complete genome of the hyperthermophilic bacterium Aquifex aeolicus.</title>
        <authorList>
            <person name="Deckert G."/>
            <person name="Warren P.V."/>
            <person name="Gaasterland T."/>
            <person name="Young W.G."/>
            <person name="Lenox A.L."/>
            <person name="Graham D.E."/>
            <person name="Overbeek R."/>
            <person name="Snead M.A."/>
            <person name="Keller M."/>
            <person name="Aujay M."/>
            <person name="Huber R."/>
            <person name="Feldman R.A."/>
            <person name="Short J.M."/>
            <person name="Olson G.J."/>
            <person name="Swanson R.V."/>
        </authorList>
    </citation>
    <scope>NUCLEOTIDE SEQUENCE [LARGE SCALE GENOMIC DNA]</scope>
    <source>
        <strain evidence="2 3">VF5</strain>
    </source>
</reference>
<dbReference type="HOGENOM" id="CLU_000445_70_50_0"/>
<dbReference type="OrthoDB" id="9759607at2"/>
<dbReference type="CDD" id="cd01948">
    <property type="entry name" value="EAL"/>
    <property type="match status" value="1"/>
</dbReference>
<dbReference type="SMART" id="SM00052">
    <property type="entry name" value="EAL"/>
    <property type="match status" value="1"/>
</dbReference>
<dbReference type="AlphaFoldDB" id="O66672"/>
<dbReference type="InParanoid" id="O66672"/>
<dbReference type="eggNOG" id="COG2200">
    <property type="taxonomic scope" value="Bacteria"/>
</dbReference>
<dbReference type="KEGG" id="aae:aq_341"/>
<dbReference type="Gene3D" id="3.20.20.450">
    <property type="entry name" value="EAL domain"/>
    <property type="match status" value="1"/>
</dbReference>
<keyword evidence="3" id="KW-1185">Reference proteome</keyword>
<sequence>MEKKPISVNVTARTFKNENFPNELFKYAKDIPAPLILEITERIYMDDVETSRKIIKRLKENKNVKIAIDDFGTGYSSLSYLKDIDTDILKIDMSFVRRIVEDEKIRAIVKAIITLAKDLNLSTLAEGVETKEQYEILKSMGVDLVQGFYFSKPLPENEAQLLI</sequence>
<feature type="domain" description="EAL" evidence="1">
    <location>
        <begin position="1"/>
        <end position="163"/>
    </location>
</feature>
<protein>
    <recommendedName>
        <fullName evidence="1">EAL domain-containing protein</fullName>
    </recommendedName>
</protein>
<dbReference type="PANTHER" id="PTHR33121">
    <property type="entry name" value="CYCLIC DI-GMP PHOSPHODIESTERASE PDEF"/>
    <property type="match status" value="1"/>
</dbReference>
<dbReference type="SUPFAM" id="SSF141868">
    <property type="entry name" value="EAL domain-like"/>
    <property type="match status" value="1"/>
</dbReference>
<dbReference type="GO" id="GO:0071111">
    <property type="term" value="F:cyclic-guanylate-specific phosphodiesterase activity"/>
    <property type="evidence" value="ECO:0000318"/>
    <property type="project" value="GO_Central"/>
</dbReference>
<organism evidence="2 3">
    <name type="scientific">Aquifex aeolicus (strain VF5)</name>
    <dbReference type="NCBI Taxonomy" id="224324"/>
    <lineage>
        <taxon>Bacteria</taxon>
        <taxon>Pseudomonadati</taxon>
        <taxon>Aquificota</taxon>
        <taxon>Aquificia</taxon>
        <taxon>Aquificales</taxon>
        <taxon>Aquificaceae</taxon>
        <taxon>Aquifex</taxon>
    </lineage>
</organism>
<dbReference type="InterPro" id="IPR050706">
    <property type="entry name" value="Cyclic-di-GMP_PDE-like"/>
</dbReference>
<dbReference type="Pfam" id="PF00563">
    <property type="entry name" value="EAL"/>
    <property type="match status" value="1"/>
</dbReference>
<dbReference type="InterPro" id="IPR001633">
    <property type="entry name" value="EAL_dom"/>
</dbReference>